<dbReference type="Proteomes" id="UP001476950">
    <property type="component" value="Unassembled WGS sequence"/>
</dbReference>
<dbReference type="Pfam" id="PF05860">
    <property type="entry name" value="TPS"/>
    <property type="match status" value="1"/>
</dbReference>
<name>A0ABV0KII3_9CYAN</name>
<dbReference type="InterPro" id="IPR012334">
    <property type="entry name" value="Pectin_lyas_fold"/>
</dbReference>
<accession>A0ABV0KII3</accession>
<dbReference type="InterPro" id="IPR008638">
    <property type="entry name" value="FhaB/CdiA-like_TPS"/>
</dbReference>
<protein>
    <submittedName>
        <fullName evidence="2">Filamentous hemagglutinin N-terminal domain-containing protein</fullName>
    </submittedName>
</protein>
<reference evidence="2 3" key="1">
    <citation type="submission" date="2022-04" db="EMBL/GenBank/DDBJ databases">
        <title>Positive selection, recombination, and allopatry shape intraspecific diversity of widespread and dominant cyanobacteria.</title>
        <authorList>
            <person name="Wei J."/>
            <person name="Shu W."/>
            <person name="Hu C."/>
        </authorList>
    </citation>
    <scope>NUCLEOTIDE SEQUENCE [LARGE SCALE GENOMIC DNA]</scope>
    <source>
        <strain evidence="2 3">AS-A4</strain>
    </source>
</reference>
<organism evidence="2 3">
    <name type="scientific">Stenomitos frigidus AS-A4</name>
    <dbReference type="NCBI Taxonomy" id="2933935"/>
    <lineage>
        <taxon>Bacteria</taxon>
        <taxon>Bacillati</taxon>
        <taxon>Cyanobacteriota</taxon>
        <taxon>Cyanophyceae</taxon>
        <taxon>Leptolyngbyales</taxon>
        <taxon>Leptolyngbyaceae</taxon>
        <taxon>Stenomitos</taxon>
    </lineage>
</organism>
<dbReference type="SMART" id="SM00912">
    <property type="entry name" value="Haemagg_act"/>
    <property type="match status" value="1"/>
</dbReference>
<proteinExistence type="predicted"/>
<evidence type="ECO:0000313" key="3">
    <source>
        <dbReference type="Proteomes" id="UP001476950"/>
    </source>
</evidence>
<dbReference type="InterPro" id="IPR011050">
    <property type="entry name" value="Pectin_lyase_fold/virulence"/>
</dbReference>
<keyword evidence="3" id="KW-1185">Reference proteome</keyword>
<dbReference type="EMBL" id="JAMPLM010000008">
    <property type="protein sequence ID" value="MEP1059019.1"/>
    <property type="molecule type" value="Genomic_DNA"/>
</dbReference>
<comment type="caution">
    <text evidence="2">The sequence shown here is derived from an EMBL/GenBank/DDBJ whole genome shotgun (WGS) entry which is preliminary data.</text>
</comment>
<dbReference type="SUPFAM" id="SSF51126">
    <property type="entry name" value="Pectin lyase-like"/>
    <property type="match status" value="3"/>
</dbReference>
<evidence type="ECO:0000313" key="2">
    <source>
        <dbReference type="EMBL" id="MEP1059019.1"/>
    </source>
</evidence>
<sequence length="993" mass="99921">MVGRSQWLRFISQVCCLTLLGLGDRSVAQVTPDTTLPSGERSQVSAGPLFQIDGGAIRDRNLFHSFAQFSLRQGETTFFNNAATITNIISRVTGGQPSQLDGLIQTSGSANLFFINPSGILFGPNAALNVGGSFLATTASAIQFGNEGLYSATNPTAPSLLTVNPSALLFNQLANQSIVSQAKLQVPSGQSLALVGGNVLLNQAALLAQGGRVELGGLFGQGVVALNGNGSSLRLSYQDLQQPLADLSLTGAEVNVRTGGSIGVNAQNLRLASGSKLQGGVATGEGIPGSKAGDIDLKVSGAIVFTDGSLIDHATLGNADSGNVNVTAGSILLKDGSQINASSFGRGNSGTVTLRSQGAVIVDGEASGGRPGGIFSQINANAVGNSGGINIFAESVTVTNGALLSASTLGIGDSGSINIQAQREVRFAGVGSVNRSASGAFSGVQSGAVGNSSGITIVADSLLMENGAQLDANTFGQGNAGLIDLRVLDAVTLKGDSSGVLGDPGGIYSYIGERAIGNSSGISITARSFSMQNGAALVASTFGQGNGGDIRLQIADSVTLDGQTPQFSSGIFSSVSRIAQGDSGQISLAAASLTVTNGAAIATSALGNGKMAGVNINVAGAVSFDGVGLDGFPSGIFSRVGRGAIKDEIGGNAITVTARSVSLTNGAQFQTSTLGQQPAGSISINAIDDVRIVGKDAATGQSSGLFSATTINSSGNGGNVNVGARSLYLQDNAVISAQSRGRGNAGTITLSLHERLQAIDSQILTTSAQAAGGNIAIAARIIELRGNSDLTTSVLSGTGSGGNITLGAQAIVALDDSDILAASRDGSGGDITLNTPAFFGFRYRPDADSSNIAALDGNDRVDVNASGRLRAGNVVVPRVTLQPSRVSLPTEVVDTSQLIAQSCMARSLRQGSFIVTGAGGLPSLPDDLVTTPFATDETTLVTSVQANRETGNKEDGEHSKTALGAAGASIVEADGLYELENGGIVLGRSCNRF</sequence>
<gene>
    <name evidence="2" type="ORF">NDI38_11285</name>
</gene>
<dbReference type="RefSeq" id="WP_190450073.1">
    <property type="nucleotide sequence ID" value="NZ_JAMPLM010000008.1"/>
</dbReference>
<dbReference type="Gene3D" id="2.160.20.10">
    <property type="entry name" value="Single-stranded right-handed beta-helix, Pectin lyase-like"/>
    <property type="match status" value="2"/>
</dbReference>
<dbReference type="NCBIfam" id="TIGR01901">
    <property type="entry name" value="adhes_NPXG"/>
    <property type="match status" value="1"/>
</dbReference>
<feature type="domain" description="Filamentous haemagglutinin FhaB/tRNA nuclease CdiA-like TPS" evidence="1">
    <location>
        <begin position="33"/>
        <end position="145"/>
    </location>
</feature>
<evidence type="ECO:0000259" key="1">
    <source>
        <dbReference type="SMART" id="SM00912"/>
    </source>
</evidence>